<dbReference type="InterPro" id="IPR045569">
    <property type="entry name" value="Metalloprtase-TldD/E_C"/>
</dbReference>
<dbReference type="GO" id="GO:0005829">
    <property type="term" value="C:cytosol"/>
    <property type="evidence" value="ECO:0007669"/>
    <property type="project" value="TreeGrafter"/>
</dbReference>
<dbReference type="Proteomes" id="UP000177025">
    <property type="component" value="Unassembled WGS sequence"/>
</dbReference>
<organism evidence="4 5">
    <name type="scientific">candidate division WOR-3 bacterium RBG_13_43_14</name>
    <dbReference type="NCBI Taxonomy" id="1802590"/>
    <lineage>
        <taxon>Bacteria</taxon>
        <taxon>Bacteria division WOR-3</taxon>
    </lineage>
</organism>
<evidence type="ECO:0008006" key="6">
    <source>
        <dbReference type="Google" id="ProtNLM"/>
    </source>
</evidence>
<dbReference type="GO" id="GO:0006508">
    <property type="term" value="P:proteolysis"/>
    <property type="evidence" value="ECO:0007669"/>
    <property type="project" value="InterPro"/>
</dbReference>
<comment type="caution">
    <text evidence="4">The sequence shown here is derived from an EMBL/GenBank/DDBJ whole genome shotgun (WGS) entry which is preliminary data.</text>
</comment>
<dbReference type="Pfam" id="PF01523">
    <property type="entry name" value="PmbA_TldD_1st"/>
    <property type="match status" value="1"/>
</dbReference>
<gene>
    <name evidence="4" type="ORF">A2Y85_04700</name>
</gene>
<comment type="similarity">
    <text evidence="1">Belongs to the peptidase U62 family.</text>
</comment>
<dbReference type="AlphaFoldDB" id="A0A1F4UC18"/>
<evidence type="ECO:0000313" key="4">
    <source>
        <dbReference type="EMBL" id="OGC42467.1"/>
    </source>
</evidence>
<feature type="domain" description="Metalloprotease TldD/E N-terminal" evidence="2">
    <location>
        <begin position="15"/>
        <end position="65"/>
    </location>
</feature>
<feature type="domain" description="Metalloprotease TldD/E C-terminal" evidence="3">
    <location>
        <begin position="209"/>
        <end position="433"/>
    </location>
</feature>
<evidence type="ECO:0000259" key="2">
    <source>
        <dbReference type="Pfam" id="PF01523"/>
    </source>
</evidence>
<dbReference type="EMBL" id="MEUM01000064">
    <property type="protein sequence ID" value="OGC42467.1"/>
    <property type="molecule type" value="Genomic_DNA"/>
</dbReference>
<dbReference type="PANTHER" id="PTHR43421:SF1">
    <property type="entry name" value="METALLOPROTEASE PMBA"/>
    <property type="match status" value="1"/>
</dbReference>
<dbReference type="InterPro" id="IPR035068">
    <property type="entry name" value="TldD/PmbA_N"/>
</dbReference>
<proteinExistence type="inferred from homology"/>
<dbReference type="InterPro" id="IPR002510">
    <property type="entry name" value="Metalloprtase-TldD/E_N"/>
</dbReference>
<dbReference type="GO" id="GO:0008237">
    <property type="term" value="F:metallopeptidase activity"/>
    <property type="evidence" value="ECO:0007669"/>
    <property type="project" value="InterPro"/>
</dbReference>
<evidence type="ECO:0000259" key="3">
    <source>
        <dbReference type="Pfam" id="PF19289"/>
    </source>
</evidence>
<dbReference type="SUPFAM" id="SSF111283">
    <property type="entry name" value="Putative modulator of DNA gyrase, PmbA/TldD"/>
    <property type="match status" value="1"/>
</dbReference>
<accession>A0A1F4UC18</accession>
<protein>
    <recommendedName>
        <fullName evidence="6">TldD/PmbA family protein</fullName>
    </recommendedName>
</protein>
<evidence type="ECO:0000256" key="1">
    <source>
        <dbReference type="ARBA" id="ARBA00005836"/>
    </source>
</evidence>
<dbReference type="Gene3D" id="3.30.2290.10">
    <property type="entry name" value="PmbA/TldD superfamily"/>
    <property type="match status" value="1"/>
</dbReference>
<sequence length="436" mass="48357">MEKILQEAMKKSDQAEVFSSEATTNILNYENGMLKDIESTIEKGISLRIIKNKRLGFAYTRNIHTENDLIANALQSLKGGIDAPFTFPSPGEIKNLNTWDPECENLSNTTIAEECQRVNELFAQKTAGQVNISTGFTYSTLRIMNNRRTDLSVRSSLFFMNISLLYPESYAGLRRLHLSKGFTPVPAELIDELVTIYKSSEKQVYPKSGLLKVLFLPEVFYILGWRLQSATNCVNIYQRQSPLVDKIGLPVFNNQLSVVNDPRNDHRPGARAFDDEGTPCCYLPLIENGVVSNFYNDLDYAEKLKTKSTGTGFRGGVLSGEIFATKPQPQLQHLGVLPGKKSWQEMLASIDRGIIISGALGAHSGNIPNGDYSIGLSPGLYVENGEIVGRVKDAMIAGNIYSTLKNIISIEDHQSATLFGYYPSILCDQISFAVKN</sequence>
<dbReference type="InterPro" id="IPR036059">
    <property type="entry name" value="TldD/PmbA_sf"/>
</dbReference>
<evidence type="ECO:0000313" key="5">
    <source>
        <dbReference type="Proteomes" id="UP000177025"/>
    </source>
</evidence>
<dbReference type="PANTHER" id="PTHR43421">
    <property type="entry name" value="METALLOPROTEASE PMBA"/>
    <property type="match status" value="1"/>
</dbReference>
<dbReference type="Pfam" id="PF19289">
    <property type="entry name" value="PmbA_TldD_3rd"/>
    <property type="match status" value="1"/>
</dbReference>
<reference evidence="4 5" key="1">
    <citation type="journal article" date="2016" name="Nat. Commun.">
        <title>Thousands of microbial genomes shed light on interconnected biogeochemical processes in an aquifer system.</title>
        <authorList>
            <person name="Anantharaman K."/>
            <person name="Brown C.T."/>
            <person name="Hug L.A."/>
            <person name="Sharon I."/>
            <person name="Castelle C.J."/>
            <person name="Probst A.J."/>
            <person name="Thomas B.C."/>
            <person name="Singh A."/>
            <person name="Wilkins M.J."/>
            <person name="Karaoz U."/>
            <person name="Brodie E.L."/>
            <person name="Williams K.H."/>
            <person name="Hubbard S.S."/>
            <person name="Banfield J.F."/>
        </authorList>
    </citation>
    <scope>NUCLEOTIDE SEQUENCE [LARGE SCALE GENOMIC DNA]</scope>
</reference>
<dbReference type="InterPro" id="IPR047657">
    <property type="entry name" value="PmbA"/>
</dbReference>
<name>A0A1F4UC18_UNCW3</name>